<feature type="region of interest" description="Disordered" evidence="1">
    <location>
        <begin position="467"/>
        <end position="486"/>
    </location>
</feature>
<dbReference type="InterPro" id="IPR038765">
    <property type="entry name" value="Papain-like_cys_pep_sf"/>
</dbReference>
<dbReference type="AlphaFoldDB" id="A0A814XCC5"/>
<dbReference type="InterPro" id="IPR018200">
    <property type="entry name" value="USP_CS"/>
</dbReference>
<evidence type="ECO:0000313" key="3">
    <source>
        <dbReference type="EMBL" id="CAF1213837.1"/>
    </source>
</evidence>
<dbReference type="GO" id="GO:0016579">
    <property type="term" value="P:protein deubiquitination"/>
    <property type="evidence" value="ECO:0007669"/>
    <property type="project" value="InterPro"/>
</dbReference>
<dbReference type="GO" id="GO:0005634">
    <property type="term" value="C:nucleus"/>
    <property type="evidence" value="ECO:0007669"/>
    <property type="project" value="TreeGrafter"/>
</dbReference>
<feature type="domain" description="USP" evidence="2">
    <location>
        <begin position="1"/>
        <end position="404"/>
    </location>
</feature>
<dbReference type="PROSITE" id="PS50235">
    <property type="entry name" value="USP_3"/>
    <property type="match status" value="1"/>
</dbReference>
<dbReference type="InterPro" id="IPR050164">
    <property type="entry name" value="Peptidase_C19"/>
</dbReference>
<dbReference type="GO" id="GO:0005829">
    <property type="term" value="C:cytosol"/>
    <property type="evidence" value="ECO:0007669"/>
    <property type="project" value="TreeGrafter"/>
</dbReference>
<evidence type="ECO:0000256" key="1">
    <source>
        <dbReference type="SAM" id="MobiDB-lite"/>
    </source>
</evidence>
<proteinExistence type="predicted"/>
<accession>A0A814XCC5</accession>
<evidence type="ECO:0000313" key="4">
    <source>
        <dbReference type="EMBL" id="CAF3977815.1"/>
    </source>
</evidence>
<dbReference type="GO" id="GO:0004843">
    <property type="term" value="F:cysteine-type deubiquitinase activity"/>
    <property type="evidence" value="ECO:0007669"/>
    <property type="project" value="InterPro"/>
</dbReference>
<protein>
    <recommendedName>
        <fullName evidence="2">USP domain-containing protein</fullName>
    </recommendedName>
</protein>
<dbReference type="EMBL" id="CAJOBC010009042">
    <property type="protein sequence ID" value="CAF3977815.1"/>
    <property type="molecule type" value="Genomic_DNA"/>
</dbReference>
<feature type="region of interest" description="Disordered" evidence="1">
    <location>
        <begin position="131"/>
        <end position="163"/>
    </location>
</feature>
<comment type="caution">
    <text evidence="3">The sequence shown here is derived from an EMBL/GenBank/DDBJ whole genome shotgun (WGS) entry which is preliminary data.</text>
</comment>
<feature type="compositionally biased region" description="Polar residues" evidence="1">
    <location>
        <begin position="430"/>
        <end position="444"/>
    </location>
</feature>
<dbReference type="Pfam" id="PF00443">
    <property type="entry name" value="UCH"/>
    <property type="match status" value="1"/>
</dbReference>
<gene>
    <name evidence="3" type="ORF">GPM918_LOCUS24351</name>
    <name evidence="4" type="ORF">SRO942_LOCUS24351</name>
</gene>
<dbReference type="PANTHER" id="PTHR24006">
    <property type="entry name" value="UBIQUITIN CARBOXYL-TERMINAL HYDROLASE"/>
    <property type="match status" value="1"/>
</dbReference>
<dbReference type="Proteomes" id="UP000681722">
    <property type="component" value="Unassembled WGS sequence"/>
</dbReference>
<sequence length="792" mass="91610">MKNDSDMYWSLGYAILSYLKFNAHETEISSSEFDSADIIKFIENLDEHPSIEKFPIRPTTASEKDRCPSLIRLIQLRCVCRSPTITDTSEFYICKKDRCYMRVHTSCMEDHGRLNHLQILHLQKYTNPDEDLNDLTSDKNIESTEPIEELQQPRRSKNKTKSSITILREKKNEEPLEKRIITSPTKSQFTKTWTQNYEYDAASGEATDNFFFDEHQSSPQVITTSLIFDMAKTCGEKRIKVADWCFQCELDCLMSDVRSPGATIQPDAFISRLRYVDSKYVVGIQQDAEEFMAQAFVTMTSNDTKICMIMEHPKTLDIGPFIVPEDQSHSSSRYTLYGMVVHQGLSIDSGHYYTYVKSNKAWKLINDKNVTDMNMSDVLKADKLPNDSTSMAYSNAYILCYEQQTDENFEMDCTTEYTSTTKDQKKETRSLNNGNVTDNQKNEKLFSNSRASIENDMVNNIFERPTKHGFDEEELNSEVTESSDKTDELPIRIKITSSTFQNEHDSATTTRCKDTLLTTKTASDLLGANVKKAFKCVIEKHHEIQMNQFDLKILLKQEETTDIVMDDKFIDMTPADDEYDVSQLHTNVPNIFKIKKQSTQFSTWISNEENSLNSVESSIKSDMVKIFENVCRSADKYELVTTKSTKPKKKSADNESQLSPYEKFIVRFNKLYMGTVHMWSNILLGDLQRYRDGAELDENDKIDHIQRTTGSSEKRMWFLKNIELNKKIHKGLDIVIDAICKETIAVQRTAALQMYTSLSKKYKNIEERWNKKKHGYVPIVQLMEREEIEFLN</sequence>
<dbReference type="EMBL" id="CAJNOQ010009041">
    <property type="protein sequence ID" value="CAF1213837.1"/>
    <property type="molecule type" value="Genomic_DNA"/>
</dbReference>
<dbReference type="InterPro" id="IPR001394">
    <property type="entry name" value="Peptidase_C19_UCH"/>
</dbReference>
<dbReference type="Proteomes" id="UP000663829">
    <property type="component" value="Unassembled WGS sequence"/>
</dbReference>
<reference evidence="3" key="1">
    <citation type="submission" date="2021-02" db="EMBL/GenBank/DDBJ databases">
        <authorList>
            <person name="Nowell W R."/>
        </authorList>
    </citation>
    <scope>NUCLEOTIDE SEQUENCE</scope>
</reference>
<dbReference type="CDD" id="cd02257">
    <property type="entry name" value="Peptidase_C19"/>
    <property type="match status" value="1"/>
</dbReference>
<feature type="region of interest" description="Disordered" evidence="1">
    <location>
        <begin position="418"/>
        <end position="444"/>
    </location>
</feature>
<dbReference type="PROSITE" id="PS00973">
    <property type="entry name" value="USP_2"/>
    <property type="match status" value="1"/>
</dbReference>
<evidence type="ECO:0000313" key="5">
    <source>
        <dbReference type="Proteomes" id="UP000663829"/>
    </source>
</evidence>
<evidence type="ECO:0000259" key="2">
    <source>
        <dbReference type="PROSITE" id="PS50235"/>
    </source>
</evidence>
<name>A0A814XCC5_9BILA</name>
<dbReference type="SUPFAM" id="SSF54001">
    <property type="entry name" value="Cysteine proteinases"/>
    <property type="match status" value="1"/>
</dbReference>
<dbReference type="Gene3D" id="3.90.70.10">
    <property type="entry name" value="Cysteine proteinases"/>
    <property type="match status" value="1"/>
</dbReference>
<dbReference type="OrthoDB" id="420187at2759"/>
<dbReference type="InterPro" id="IPR028889">
    <property type="entry name" value="USP"/>
</dbReference>
<organism evidence="3 5">
    <name type="scientific">Didymodactylos carnosus</name>
    <dbReference type="NCBI Taxonomy" id="1234261"/>
    <lineage>
        <taxon>Eukaryota</taxon>
        <taxon>Metazoa</taxon>
        <taxon>Spiralia</taxon>
        <taxon>Gnathifera</taxon>
        <taxon>Rotifera</taxon>
        <taxon>Eurotatoria</taxon>
        <taxon>Bdelloidea</taxon>
        <taxon>Philodinida</taxon>
        <taxon>Philodinidae</taxon>
        <taxon>Didymodactylos</taxon>
    </lineage>
</organism>
<keyword evidence="5" id="KW-1185">Reference proteome</keyword>